<accession>A0A4Y8L6I1</accession>
<sequence>MKNLKKISGLLLLFSCLAITFASCDDDDDNNTPLPQVKVEDVIGNYSGKLLTTQGKTSNEVTASFSATKDIITFTELPVKEIVTSVIKDATKAEAALKELGKVKYELNYTAALTSAKTAVELTFAPKALEIQLPVDGAKKKVVVTFTAKQKGVYTTAGKDKTLKLEFTAEKISVDGTNLTPLDAIKYEAPLSKKQ</sequence>
<dbReference type="STRING" id="1121485.GCA_000426485_02662"/>
<protein>
    <submittedName>
        <fullName evidence="2">DUF4840 domain-containing protein</fullName>
    </submittedName>
</protein>
<organism evidence="2 3">
    <name type="scientific">Dysgonomonas capnocytophagoides</name>
    <dbReference type="NCBI Taxonomy" id="45254"/>
    <lineage>
        <taxon>Bacteria</taxon>
        <taxon>Pseudomonadati</taxon>
        <taxon>Bacteroidota</taxon>
        <taxon>Bacteroidia</taxon>
        <taxon>Bacteroidales</taxon>
        <taxon>Dysgonomonadaceae</taxon>
        <taxon>Dysgonomonas</taxon>
    </lineage>
</organism>
<dbReference type="EMBL" id="SOML01000002">
    <property type="protein sequence ID" value="TFD97907.1"/>
    <property type="molecule type" value="Genomic_DNA"/>
</dbReference>
<comment type="caution">
    <text evidence="2">The sequence shown here is derived from an EMBL/GenBank/DDBJ whole genome shotgun (WGS) entry which is preliminary data.</text>
</comment>
<gene>
    <name evidence="2" type="ORF">E2605_04625</name>
</gene>
<evidence type="ECO:0000313" key="2">
    <source>
        <dbReference type="EMBL" id="TFD97907.1"/>
    </source>
</evidence>
<dbReference type="InterPro" id="IPR032293">
    <property type="entry name" value="DUF4840"/>
</dbReference>
<feature type="chain" id="PRO_5021430108" evidence="1">
    <location>
        <begin position="25"/>
        <end position="195"/>
    </location>
</feature>
<feature type="signal peptide" evidence="1">
    <location>
        <begin position="1"/>
        <end position="24"/>
    </location>
</feature>
<dbReference type="OrthoDB" id="1098722at2"/>
<proteinExistence type="predicted"/>
<keyword evidence="3" id="KW-1185">Reference proteome</keyword>
<dbReference type="Pfam" id="PF16128">
    <property type="entry name" value="DUF4840"/>
    <property type="match status" value="1"/>
</dbReference>
<dbReference type="PROSITE" id="PS51257">
    <property type="entry name" value="PROKAR_LIPOPROTEIN"/>
    <property type="match status" value="1"/>
</dbReference>
<dbReference type="AlphaFoldDB" id="A0A4Y8L6I1"/>
<evidence type="ECO:0000256" key="1">
    <source>
        <dbReference type="SAM" id="SignalP"/>
    </source>
</evidence>
<evidence type="ECO:0000313" key="3">
    <source>
        <dbReference type="Proteomes" id="UP000297861"/>
    </source>
</evidence>
<keyword evidence="1" id="KW-0732">Signal</keyword>
<dbReference type="Proteomes" id="UP000297861">
    <property type="component" value="Unassembled WGS sequence"/>
</dbReference>
<dbReference type="RefSeq" id="WP_026626534.1">
    <property type="nucleotide sequence ID" value="NZ_JAWZLG010000103.1"/>
</dbReference>
<reference evidence="2 3" key="1">
    <citation type="submission" date="2019-03" db="EMBL/GenBank/DDBJ databases">
        <title>San Antonio Military Medical Center submission to MRSN (WRAIR), pending publication.</title>
        <authorList>
            <person name="Blyth D.M."/>
            <person name="Mccarthy S.L."/>
            <person name="Schall S.E."/>
            <person name="Stam J.A."/>
            <person name="Ong A.C."/>
            <person name="Mcgann P.T."/>
        </authorList>
    </citation>
    <scope>NUCLEOTIDE SEQUENCE [LARGE SCALE GENOMIC DNA]</scope>
    <source>
        <strain evidence="2 3">MRSN571793</strain>
    </source>
</reference>
<name>A0A4Y8L6I1_9BACT</name>